<proteinExistence type="predicted"/>
<evidence type="ECO:0000313" key="2">
    <source>
        <dbReference type="EMBL" id="EKV08704.1"/>
    </source>
</evidence>
<organism evidence="2 3">
    <name type="scientific">Penicillium digitatum (strain PHI26 / CECT 20796)</name>
    <name type="common">Green mold</name>
    <dbReference type="NCBI Taxonomy" id="1170229"/>
    <lineage>
        <taxon>Eukaryota</taxon>
        <taxon>Fungi</taxon>
        <taxon>Dikarya</taxon>
        <taxon>Ascomycota</taxon>
        <taxon>Pezizomycotina</taxon>
        <taxon>Eurotiomycetes</taxon>
        <taxon>Eurotiomycetidae</taxon>
        <taxon>Eurotiales</taxon>
        <taxon>Aspergillaceae</taxon>
        <taxon>Penicillium</taxon>
    </lineage>
</organism>
<evidence type="ECO:0000256" key="1">
    <source>
        <dbReference type="SAM" id="Phobius"/>
    </source>
</evidence>
<feature type="transmembrane region" description="Helical" evidence="1">
    <location>
        <begin position="62"/>
        <end position="83"/>
    </location>
</feature>
<accession>K9FHI4</accession>
<dbReference type="Proteomes" id="UP000009882">
    <property type="component" value="Unassembled WGS sequence"/>
</dbReference>
<protein>
    <submittedName>
        <fullName evidence="2">Uncharacterized protein</fullName>
    </submittedName>
</protein>
<dbReference type="AlphaFoldDB" id="K9FHI4"/>
<keyword evidence="1" id="KW-0472">Membrane</keyword>
<dbReference type="OrthoDB" id="5078320at2759"/>
<name>K9FHI4_PEND2</name>
<dbReference type="InParanoid" id="K9FHI4"/>
<gene>
    <name evidence="2" type="ORF">PDIG_65680</name>
</gene>
<dbReference type="EMBL" id="AKCT01000249">
    <property type="protein sequence ID" value="EKV08704.1"/>
    <property type="molecule type" value="Genomic_DNA"/>
</dbReference>
<keyword evidence="3" id="KW-1185">Reference proteome</keyword>
<keyword evidence="1" id="KW-1133">Transmembrane helix</keyword>
<reference evidence="3" key="1">
    <citation type="journal article" date="2012" name="BMC Genomics">
        <title>Genome sequence of the necrotrophic fungus Penicillium digitatum, the main postharvest pathogen of citrus.</title>
        <authorList>
            <person name="Marcet-Houben M."/>
            <person name="Ballester A.-R."/>
            <person name="de la Fuente B."/>
            <person name="Harries E."/>
            <person name="Marcos J.F."/>
            <person name="Gonzalez-Candelas L."/>
            <person name="Gabaldon T."/>
        </authorList>
    </citation>
    <scope>NUCLEOTIDE SEQUENCE [LARGE SCALE GENOMIC DNA]</scope>
    <source>
        <strain evidence="3">PHI26 / CECT 20796</strain>
    </source>
</reference>
<keyword evidence="1" id="KW-0812">Transmembrane</keyword>
<comment type="caution">
    <text evidence="2">The sequence shown here is derived from an EMBL/GenBank/DDBJ whole genome shotgun (WGS) entry which is preliminary data.</text>
</comment>
<sequence length="102" mass="11830">MNIKSCRTLVDIRNLHGWIRGYTELSAMQETSEERNEEVLPCNPCPPKGWVLNQMQTRNCHLLCIFPLLLWAFLSHSNFYSLMKAIDFDPYLQANSVTIIAK</sequence>
<evidence type="ECO:0000313" key="3">
    <source>
        <dbReference type="Proteomes" id="UP000009882"/>
    </source>
</evidence>
<dbReference type="HOGENOM" id="CLU_2278389_0_0_1"/>